<sequence>MRKLLIAIGFYTRIPVNFKKEVTTDEFYSSMRLMPLVGVIIGGLMYAGSILLERYDADVRGLSLAVFYIMLTGGLHIDGYMDSLDGLMSNRDKAKALEIMKDSRVGAFGALGIIVLFAVYVVFMKHSQSEVLFLMPIAGRCCGLVSAGMTSYARESMDLGGRFVEGTKLWHGAAAISICGVIAALINTDYLVPLAVTVLIAASMVKWIERKIGGTTGDTTGMIIEMAQGVFLISVYFHLG</sequence>
<keyword evidence="11 19" id="KW-0460">Magnesium</keyword>
<feature type="transmembrane region" description="Helical" evidence="19">
    <location>
        <begin position="59"/>
        <end position="77"/>
    </location>
</feature>
<comment type="cofactor">
    <cofactor evidence="1 19">
        <name>Mg(2+)</name>
        <dbReference type="ChEBI" id="CHEBI:18420"/>
    </cofactor>
</comment>
<evidence type="ECO:0000256" key="18">
    <source>
        <dbReference type="ARBA" id="ARBA00049504"/>
    </source>
</evidence>
<evidence type="ECO:0000256" key="12">
    <source>
        <dbReference type="ARBA" id="ARBA00022989"/>
    </source>
</evidence>
<comment type="catalytic activity">
    <reaction evidence="18 19">
        <text>alpha-ribazole 5'-phosphate + adenosylcob(III)inamide-GDP = adenosylcob(III)alamin 5'-phosphate + GMP + H(+)</text>
        <dbReference type="Rhea" id="RHEA:23560"/>
        <dbReference type="ChEBI" id="CHEBI:15378"/>
        <dbReference type="ChEBI" id="CHEBI:57918"/>
        <dbReference type="ChEBI" id="CHEBI:58115"/>
        <dbReference type="ChEBI" id="CHEBI:60487"/>
        <dbReference type="ChEBI" id="CHEBI:60493"/>
        <dbReference type="EC" id="2.7.8.26"/>
    </reaction>
</comment>
<comment type="similarity">
    <text evidence="4 19">Belongs to the CobS family.</text>
</comment>
<keyword evidence="21" id="KW-1185">Reference proteome</keyword>
<gene>
    <name evidence="19" type="primary">cobS</name>
    <name evidence="20" type="ORF">SAMN02746064_01492</name>
</gene>
<dbReference type="OrthoDB" id="9794626at2"/>
<name>A0A1M4XE30_9FIRM</name>
<dbReference type="Pfam" id="PF02654">
    <property type="entry name" value="CobS"/>
    <property type="match status" value="1"/>
</dbReference>
<dbReference type="Proteomes" id="UP000184251">
    <property type="component" value="Unassembled WGS sequence"/>
</dbReference>
<evidence type="ECO:0000256" key="8">
    <source>
        <dbReference type="ARBA" id="ARBA00022573"/>
    </source>
</evidence>
<evidence type="ECO:0000256" key="2">
    <source>
        <dbReference type="ARBA" id="ARBA00004651"/>
    </source>
</evidence>
<comment type="pathway">
    <text evidence="3 19">Cofactor biosynthesis; adenosylcobalamin biosynthesis; adenosylcobalamin from cob(II)yrinate a,c-diamide: step 7/7.</text>
</comment>
<dbReference type="PANTHER" id="PTHR34148:SF1">
    <property type="entry name" value="ADENOSYLCOBINAMIDE-GDP RIBAZOLETRANSFERASE"/>
    <property type="match status" value="1"/>
</dbReference>
<dbReference type="EC" id="2.7.8.26" evidence="5 19"/>
<keyword evidence="12 19" id="KW-1133">Transmembrane helix</keyword>
<evidence type="ECO:0000313" key="21">
    <source>
        <dbReference type="Proteomes" id="UP000184251"/>
    </source>
</evidence>
<evidence type="ECO:0000256" key="3">
    <source>
        <dbReference type="ARBA" id="ARBA00004663"/>
    </source>
</evidence>
<dbReference type="RefSeq" id="WP_073270680.1">
    <property type="nucleotide sequence ID" value="NZ_FQTU01000009.1"/>
</dbReference>
<dbReference type="UniPathway" id="UPA00148">
    <property type="reaction ID" value="UER00238"/>
</dbReference>
<dbReference type="GO" id="GO:0005886">
    <property type="term" value="C:plasma membrane"/>
    <property type="evidence" value="ECO:0007669"/>
    <property type="project" value="UniProtKB-SubCell"/>
</dbReference>
<keyword evidence="13 19" id="KW-0472">Membrane</keyword>
<accession>A0A1M4XE30</accession>
<dbReference type="GO" id="GO:0051073">
    <property type="term" value="F:adenosylcobinamide-GDP ribazoletransferase activity"/>
    <property type="evidence" value="ECO:0007669"/>
    <property type="project" value="UniProtKB-UniRule"/>
</dbReference>
<evidence type="ECO:0000256" key="11">
    <source>
        <dbReference type="ARBA" id="ARBA00022842"/>
    </source>
</evidence>
<evidence type="ECO:0000256" key="17">
    <source>
        <dbReference type="ARBA" id="ARBA00048623"/>
    </source>
</evidence>
<proteinExistence type="inferred from homology"/>
<dbReference type="GO" id="GO:0008818">
    <property type="term" value="F:cobalamin 5'-phosphate synthase activity"/>
    <property type="evidence" value="ECO:0007669"/>
    <property type="project" value="UniProtKB-UniRule"/>
</dbReference>
<keyword evidence="7 19" id="KW-1003">Cell membrane</keyword>
<comment type="subcellular location">
    <subcellularLocation>
        <location evidence="2 19">Cell membrane</location>
        <topology evidence="2 19">Multi-pass membrane protein</topology>
    </subcellularLocation>
</comment>
<evidence type="ECO:0000313" key="20">
    <source>
        <dbReference type="EMBL" id="SHE91837.1"/>
    </source>
</evidence>
<evidence type="ECO:0000256" key="16">
    <source>
        <dbReference type="ARBA" id="ARBA00032853"/>
    </source>
</evidence>
<evidence type="ECO:0000256" key="6">
    <source>
        <dbReference type="ARBA" id="ARBA00015850"/>
    </source>
</evidence>
<dbReference type="STRING" id="1120975.SAMN02746064_01492"/>
<keyword evidence="9 19" id="KW-0808">Transferase</keyword>
<comment type="catalytic activity">
    <reaction evidence="17 19">
        <text>alpha-ribazole + adenosylcob(III)inamide-GDP = adenosylcob(III)alamin + GMP + H(+)</text>
        <dbReference type="Rhea" id="RHEA:16049"/>
        <dbReference type="ChEBI" id="CHEBI:10329"/>
        <dbReference type="ChEBI" id="CHEBI:15378"/>
        <dbReference type="ChEBI" id="CHEBI:18408"/>
        <dbReference type="ChEBI" id="CHEBI:58115"/>
        <dbReference type="ChEBI" id="CHEBI:60487"/>
        <dbReference type="EC" id="2.7.8.26"/>
    </reaction>
</comment>
<keyword evidence="8 19" id="KW-0169">Cobalamin biosynthesis</keyword>
<dbReference type="HAMAP" id="MF_00719">
    <property type="entry name" value="CobS"/>
    <property type="match status" value="1"/>
</dbReference>
<organism evidence="20 21">
    <name type="scientific">Alkalibacter saccharofermentans DSM 14828</name>
    <dbReference type="NCBI Taxonomy" id="1120975"/>
    <lineage>
        <taxon>Bacteria</taxon>
        <taxon>Bacillati</taxon>
        <taxon>Bacillota</taxon>
        <taxon>Clostridia</taxon>
        <taxon>Eubacteriales</taxon>
        <taxon>Eubacteriaceae</taxon>
        <taxon>Alkalibacter</taxon>
    </lineage>
</organism>
<evidence type="ECO:0000256" key="7">
    <source>
        <dbReference type="ARBA" id="ARBA00022475"/>
    </source>
</evidence>
<protein>
    <recommendedName>
        <fullName evidence="6 19">Adenosylcobinamide-GDP ribazoletransferase</fullName>
        <ecNumber evidence="5 19">2.7.8.26</ecNumber>
    </recommendedName>
    <alternativeName>
        <fullName evidence="16 19">Cobalamin synthase</fullName>
    </alternativeName>
    <alternativeName>
        <fullName evidence="15 19">Cobalamin-5'-phosphate synthase</fullName>
    </alternativeName>
</protein>
<feature type="transmembrane region" description="Helical" evidence="19">
    <location>
        <begin position="33"/>
        <end position="52"/>
    </location>
</feature>
<comment type="function">
    <text evidence="14 19">Joins adenosylcobinamide-GDP and alpha-ribazole to generate adenosylcobalamin (Ado-cobalamin). Also synthesizes adenosylcobalamin 5'-phosphate from adenosylcobinamide-GDP and alpha-ribazole 5'-phosphate.</text>
</comment>
<evidence type="ECO:0000256" key="5">
    <source>
        <dbReference type="ARBA" id="ARBA00013200"/>
    </source>
</evidence>
<dbReference type="AlphaFoldDB" id="A0A1M4XE30"/>
<evidence type="ECO:0000256" key="13">
    <source>
        <dbReference type="ARBA" id="ARBA00023136"/>
    </source>
</evidence>
<dbReference type="EMBL" id="FQTU01000009">
    <property type="protein sequence ID" value="SHE91837.1"/>
    <property type="molecule type" value="Genomic_DNA"/>
</dbReference>
<evidence type="ECO:0000256" key="1">
    <source>
        <dbReference type="ARBA" id="ARBA00001946"/>
    </source>
</evidence>
<evidence type="ECO:0000256" key="14">
    <source>
        <dbReference type="ARBA" id="ARBA00025228"/>
    </source>
</evidence>
<reference evidence="20 21" key="1">
    <citation type="submission" date="2016-11" db="EMBL/GenBank/DDBJ databases">
        <authorList>
            <person name="Jaros S."/>
            <person name="Januszkiewicz K."/>
            <person name="Wedrychowicz H."/>
        </authorList>
    </citation>
    <scope>NUCLEOTIDE SEQUENCE [LARGE SCALE GENOMIC DNA]</scope>
    <source>
        <strain evidence="20 21">DSM 14828</strain>
    </source>
</reference>
<dbReference type="PANTHER" id="PTHR34148">
    <property type="entry name" value="ADENOSYLCOBINAMIDE-GDP RIBAZOLETRANSFERASE"/>
    <property type="match status" value="1"/>
</dbReference>
<keyword evidence="10 19" id="KW-0812">Transmembrane</keyword>
<feature type="transmembrane region" description="Helical" evidence="19">
    <location>
        <begin position="131"/>
        <end position="149"/>
    </location>
</feature>
<evidence type="ECO:0000256" key="19">
    <source>
        <dbReference type="HAMAP-Rule" id="MF_00719"/>
    </source>
</evidence>
<evidence type="ECO:0000256" key="4">
    <source>
        <dbReference type="ARBA" id="ARBA00010561"/>
    </source>
</evidence>
<dbReference type="GO" id="GO:0009236">
    <property type="term" value="P:cobalamin biosynthetic process"/>
    <property type="evidence" value="ECO:0007669"/>
    <property type="project" value="UniProtKB-UniRule"/>
</dbReference>
<dbReference type="NCBIfam" id="TIGR00317">
    <property type="entry name" value="cobS"/>
    <property type="match status" value="1"/>
</dbReference>
<feature type="transmembrane region" description="Helical" evidence="19">
    <location>
        <begin position="169"/>
        <end position="186"/>
    </location>
</feature>
<dbReference type="InterPro" id="IPR003805">
    <property type="entry name" value="CobS"/>
</dbReference>
<evidence type="ECO:0000256" key="9">
    <source>
        <dbReference type="ARBA" id="ARBA00022679"/>
    </source>
</evidence>
<evidence type="ECO:0000256" key="10">
    <source>
        <dbReference type="ARBA" id="ARBA00022692"/>
    </source>
</evidence>
<evidence type="ECO:0000256" key="15">
    <source>
        <dbReference type="ARBA" id="ARBA00032605"/>
    </source>
</evidence>
<feature type="transmembrane region" description="Helical" evidence="19">
    <location>
        <begin position="105"/>
        <end position="124"/>
    </location>
</feature>